<name>A0A165PV72_EXIGL</name>
<evidence type="ECO:0000256" key="7">
    <source>
        <dbReference type="RuleBase" id="RU367100"/>
    </source>
</evidence>
<keyword evidence="9" id="KW-1185">Reference proteome</keyword>
<comment type="function">
    <text evidence="1 7">Required for growth under high-pressure and low-temperature conditions.</text>
</comment>
<keyword evidence="4 7" id="KW-0812">Transmembrane</keyword>
<keyword evidence="5 7" id="KW-1133">Transmembrane helix</keyword>
<protein>
    <recommendedName>
        <fullName evidence="3 7">Defect at low temperature protein 1</fullName>
    </recommendedName>
</protein>
<comment type="subcellular location">
    <subcellularLocation>
        <location evidence="7">Membrane</location>
        <topology evidence="7">Multi-pass membrane protein</topology>
    </subcellularLocation>
</comment>
<dbReference type="GO" id="GO:0016020">
    <property type="term" value="C:membrane"/>
    <property type="evidence" value="ECO:0007669"/>
    <property type="project" value="UniProtKB-SubCell"/>
</dbReference>
<evidence type="ECO:0000313" key="8">
    <source>
        <dbReference type="EMBL" id="KZW02714.1"/>
    </source>
</evidence>
<proteinExistence type="inferred from homology"/>
<sequence>MAYMAGLRIRSVVRWGLITISFLFFILVALALVVASAAALLYESKRRAADRRIDNLKTLYIGIAYVLLAVVSLVYFAVRRRDVQRKLGGIPRMHIATRQGDVPKSVHKYIANEYLRSAAILYASQPANGHQDGWGDPGTEYAGVRFRRAILDSVVQVDEAARTIVPRLQPIRPHARVLHHLRALAPLIPVDESGGSCLRRYDAIVEFAKYGKREMALEEYVEGIKAAEEVVRVSYVPCVSR</sequence>
<dbReference type="PANTHER" id="PTHR40021">
    <property type="entry name" value="DEFECT AT LOW TEMPERATURE PROTEIN 1"/>
    <property type="match status" value="1"/>
</dbReference>
<organism evidence="8 9">
    <name type="scientific">Exidia glandulosa HHB12029</name>
    <dbReference type="NCBI Taxonomy" id="1314781"/>
    <lineage>
        <taxon>Eukaryota</taxon>
        <taxon>Fungi</taxon>
        <taxon>Dikarya</taxon>
        <taxon>Basidiomycota</taxon>
        <taxon>Agaricomycotina</taxon>
        <taxon>Agaricomycetes</taxon>
        <taxon>Auriculariales</taxon>
        <taxon>Exidiaceae</taxon>
        <taxon>Exidia</taxon>
    </lineage>
</organism>
<feature type="transmembrane region" description="Helical" evidence="7">
    <location>
        <begin position="59"/>
        <end position="78"/>
    </location>
</feature>
<reference evidence="8 9" key="1">
    <citation type="journal article" date="2016" name="Mol. Biol. Evol.">
        <title>Comparative Genomics of Early-Diverging Mushroom-Forming Fungi Provides Insights into the Origins of Lignocellulose Decay Capabilities.</title>
        <authorList>
            <person name="Nagy L.G."/>
            <person name="Riley R."/>
            <person name="Tritt A."/>
            <person name="Adam C."/>
            <person name="Daum C."/>
            <person name="Floudas D."/>
            <person name="Sun H."/>
            <person name="Yadav J.S."/>
            <person name="Pangilinan J."/>
            <person name="Larsson K.H."/>
            <person name="Matsuura K."/>
            <person name="Barry K."/>
            <person name="Labutti K."/>
            <person name="Kuo R."/>
            <person name="Ohm R.A."/>
            <person name="Bhattacharya S.S."/>
            <person name="Shirouzu T."/>
            <person name="Yoshinaga Y."/>
            <person name="Martin F.M."/>
            <person name="Grigoriev I.V."/>
            <person name="Hibbett D.S."/>
        </authorList>
    </citation>
    <scope>NUCLEOTIDE SEQUENCE [LARGE SCALE GENOMIC DNA]</scope>
    <source>
        <strain evidence="8 9">HHB12029</strain>
    </source>
</reference>
<evidence type="ECO:0000256" key="2">
    <source>
        <dbReference type="ARBA" id="ARBA00005550"/>
    </source>
</evidence>
<dbReference type="EMBL" id="KV425887">
    <property type="protein sequence ID" value="KZW02714.1"/>
    <property type="molecule type" value="Genomic_DNA"/>
</dbReference>
<accession>A0A165PV72</accession>
<evidence type="ECO:0000256" key="6">
    <source>
        <dbReference type="ARBA" id="ARBA00023136"/>
    </source>
</evidence>
<evidence type="ECO:0000313" key="9">
    <source>
        <dbReference type="Proteomes" id="UP000077266"/>
    </source>
</evidence>
<dbReference type="STRING" id="1314781.A0A165PV72"/>
<evidence type="ECO:0000256" key="5">
    <source>
        <dbReference type="ARBA" id="ARBA00022989"/>
    </source>
</evidence>
<evidence type="ECO:0000256" key="3">
    <source>
        <dbReference type="ARBA" id="ARBA00021353"/>
    </source>
</evidence>
<dbReference type="InterPro" id="IPR038869">
    <property type="entry name" value="DLT1"/>
</dbReference>
<dbReference type="AlphaFoldDB" id="A0A165PV72"/>
<keyword evidence="6 7" id="KW-0472">Membrane</keyword>
<dbReference type="InParanoid" id="A0A165PV72"/>
<comment type="similarity">
    <text evidence="2 7">Belongs to the DLT1 family.</text>
</comment>
<dbReference type="OrthoDB" id="337038at2759"/>
<evidence type="ECO:0000256" key="1">
    <source>
        <dbReference type="ARBA" id="ARBA00002489"/>
    </source>
</evidence>
<evidence type="ECO:0000256" key="4">
    <source>
        <dbReference type="ARBA" id="ARBA00022692"/>
    </source>
</evidence>
<feature type="transmembrane region" description="Helical" evidence="7">
    <location>
        <begin position="12"/>
        <end position="39"/>
    </location>
</feature>
<dbReference type="Proteomes" id="UP000077266">
    <property type="component" value="Unassembled WGS sequence"/>
</dbReference>
<dbReference type="PANTHER" id="PTHR40021:SF1">
    <property type="entry name" value="DEFECT AT LOW TEMPERATURE PROTEIN 1"/>
    <property type="match status" value="1"/>
</dbReference>
<gene>
    <name evidence="7" type="primary">DLT1</name>
    <name evidence="8" type="ORF">EXIGLDRAFT_419726</name>
</gene>